<proteinExistence type="predicted"/>
<dbReference type="Pfam" id="PF04195">
    <property type="entry name" value="Transposase_28"/>
    <property type="match status" value="1"/>
</dbReference>
<dbReference type="PANTHER" id="PTHR31099">
    <property type="entry name" value="OS06G0165300 PROTEIN"/>
    <property type="match status" value="1"/>
</dbReference>
<evidence type="ECO:0000256" key="2">
    <source>
        <dbReference type="SAM" id="MobiDB-lite"/>
    </source>
</evidence>
<keyword evidence="5" id="KW-1185">Reference proteome</keyword>
<evidence type="ECO:0000256" key="1">
    <source>
        <dbReference type="SAM" id="Coils"/>
    </source>
</evidence>
<feature type="coiled-coil region" evidence="1">
    <location>
        <begin position="651"/>
        <end position="685"/>
    </location>
</feature>
<dbReference type="InterPro" id="IPR007321">
    <property type="entry name" value="Transposase_28"/>
</dbReference>
<name>A0ABQ5HPG9_9ASTR</name>
<protein>
    <recommendedName>
        <fullName evidence="3">Transposase (putative) gypsy type domain-containing protein</fullName>
    </recommendedName>
</protein>
<comment type="caution">
    <text evidence="4">The sequence shown here is derived from an EMBL/GenBank/DDBJ whole genome shotgun (WGS) entry which is preliminary data.</text>
</comment>
<feature type="compositionally biased region" description="Polar residues" evidence="2">
    <location>
        <begin position="827"/>
        <end position="839"/>
    </location>
</feature>
<feature type="region of interest" description="Disordered" evidence="2">
    <location>
        <begin position="815"/>
        <end position="846"/>
    </location>
</feature>
<accession>A0ABQ5HPG9</accession>
<reference evidence="4" key="2">
    <citation type="submission" date="2022-01" db="EMBL/GenBank/DDBJ databases">
        <authorList>
            <person name="Yamashiro T."/>
            <person name="Shiraishi A."/>
            <person name="Satake H."/>
            <person name="Nakayama K."/>
        </authorList>
    </citation>
    <scope>NUCLEOTIDE SEQUENCE</scope>
</reference>
<dbReference type="EMBL" id="BQNB010019796">
    <property type="protein sequence ID" value="GJT89160.1"/>
    <property type="molecule type" value="Genomic_DNA"/>
</dbReference>
<evidence type="ECO:0000313" key="5">
    <source>
        <dbReference type="Proteomes" id="UP001151760"/>
    </source>
</evidence>
<feature type="compositionally biased region" description="Basic and acidic residues" evidence="2">
    <location>
        <begin position="450"/>
        <end position="462"/>
    </location>
</feature>
<dbReference type="PANTHER" id="PTHR31099:SF41">
    <property type="entry name" value="TRANSPOSASE (PUTATIVE), GYPSY TYPE-RELATED"/>
    <property type="match status" value="1"/>
</dbReference>
<evidence type="ECO:0000313" key="4">
    <source>
        <dbReference type="EMBL" id="GJT89160.1"/>
    </source>
</evidence>
<feature type="domain" description="Transposase (putative) gypsy type" evidence="3">
    <location>
        <begin position="72"/>
        <end position="129"/>
    </location>
</feature>
<keyword evidence="1" id="KW-0175">Coiled coil</keyword>
<organism evidence="4 5">
    <name type="scientific">Tanacetum coccineum</name>
    <dbReference type="NCBI Taxonomy" id="301880"/>
    <lineage>
        <taxon>Eukaryota</taxon>
        <taxon>Viridiplantae</taxon>
        <taxon>Streptophyta</taxon>
        <taxon>Embryophyta</taxon>
        <taxon>Tracheophyta</taxon>
        <taxon>Spermatophyta</taxon>
        <taxon>Magnoliopsida</taxon>
        <taxon>eudicotyledons</taxon>
        <taxon>Gunneridae</taxon>
        <taxon>Pentapetalae</taxon>
        <taxon>asterids</taxon>
        <taxon>campanulids</taxon>
        <taxon>Asterales</taxon>
        <taxon>Asteraceae</taxon>
        <taxon>Asteroideae</taxon>
        <taxon>Anthemideae</taxon>
        <taxon>Anthemidinae</taxon>
        <taxon>Tanacetum</taxon>
    </lineage>
</organism>
<dbReference type="Proteomes" id="UP001151760">
    <property type="component" value="Unassembled WGS sequence"/>
</dbReference>
<feature type="compositionally biased region" description="Basic residues" evidence="2">
    <location>
        <begin position="341"/>
        <end position="353"/>
    </location>
</feature>
<feature type="region of interest" description="Disordered" evidence="2">
    <location>
        <begin position="341"/>
        <end position="473"/>
    </location>
</feature>
<sequence>MSEEDQNVEVVLPVKSDMHSYSSTMTAKDVKALAFKHNIPLDLHPVALTAEWTMDKLTDDCIGLYEQYFEFSGVRVPFSTLLLAVLDHFRVHISQLVPIGLTRLTLFELYCRSLHIVPSVNLFRVFYKIGKQGDWFTFERRVGPGSGGKILNETFSGLKGWKKRFFFLDRRAIPQAMAWRHHDSDIHDPLPTDGFRASDVVTLTNQSIDIRPVPSGLLFHAGLATTWEFSGFLPIFKDTEGNGNDPLLFIYGPFPFSCCRVCFFFFLNRFSPFAVVTMSEYLRFPFLDGATIEQGDALSARDAITSHTTGPLPVNQSLPEKTARLKEVEIPDPKIVAIRERKARAAAKKRAERKRAAGGEGGSKGKPKRRKVSAVRAEEEDSTEEASSASPLRTVAPNPSFLLKDVDDAGTAESREDEHVSVPHHDSANTTHNHTVDHDESFGESSGRGETVETHPADETRLTESPVPARNPEKTAVQDLVPVVRSNLAGMFVYPSRFLFLRMPLCIFLTWSYLLGDHADGAESSRIGSVYVPEWTIHRRSRVDTPEECRELLTHLAPPAVREEMNAYDNNTAMERDWFSIARRAMAQTDALLRFEALYDAHLALKERCEDVTRQLVSTRTDFTHVSNLYNTLSNRYQQVRGEHAGCAEKLINAERERDELRAVNADQVSQIKELEAELARKDSALVFSDRVSNERAVENERLVSKLGYLEREKIDSIGKLLLAVVRRLLNSHEYKESLSIPFNLAIQAGWAKGLAVKRSEEDLMDVLREVQGFDPHSDTRMAVEYDKLFTKTYPFVEKISGLPRRTVHELLKMYPAPPPQDAPTKVNPSSQAPDSSKSVPKGANV</sequence>
<reference evidence="4" key="1">
    <citation type="journal article" date="2022" name="Int. J. Mol. Sci.">
        <title>Draft Genome of Tanacetum Coccineum: Genomic Comparison of Closely Related Tanacetum-Family Plants.</title>
        <authorList>
            <person name="Yamashiro T."/>
            <person name="Shiraishi A."/>
            <person name="Nakayama K."/>
            <person name="Satake H."/>
        </authorList>
    </citation>
    <scope>NUCLEOTIDE SEQUENCE</scope>
</reference>
<gene>
    <name evidence="4" type="ORF">Tco_1070877</name>
</gene>
<feature type="compositionally biased region" description="Basic and acidic residues" evidence="2">
    <location>
        <begin position="413"/>
        <end position="427"/>
    </location>
</feature>
<evidence type="ECO:0000259" key="3">
    <source>
        <dbReference type="Pfam" id="PF04195"/>
    </source>
</evidence>